<keyword evidence="1" id="KW-0812">Transmembrane</keyword>
<organism evidence="1">
    <name type="scientific">Spiroplasma citri</name>
    <dbReference type="NCBI Taxonomy" id="2133"/>
    <lineage>
        <taxon>Bacteria</taxon>
        <taxon>Bacillati</taxon>
        <taxon>Mycoplasmatota</taxon>
        <taxon>Mollicutes</taxon>
        <taxon>Entomoplasmatales</taxon>
        <taxon>Spiroplasmataceae</taxon>
        <taxon>Spiroplasma</taxon>
    </lineage>
</organism>
<sequence length="191" mass="22211">MKKILCLISTTTIAMNGMSLAVANNSYEHITNNKQLEKTKINQIIGLNEYDDQKLTKPEKTIEKFEIVPSSARAIMQLELDKELAVLVQKVMPKLLTVDQPSFQKNVLEKYYKFLAPDLLKLTITTNTWMEIVLLFMLNLKEGFIIKLKNGIASFHKEDYSEWWSSITDNDINSFAYLIWENFPFITYFLI</sequence>
<dbReference type="KEGG" id="sck:SCITRI_001709"/>
<dbReference type="EMBL" id="AM285320">
    <property type="protein sequence ID" value="CAK99731.1"/>
    <property type="molecule type" value="Genomic_DNA"/>
</dbReference>
<accession>Q14L99</accession>
<dbReference type="AlphaFoldDB" id="Q14L99"/>
<proteinExistence type="predicted"/>
<name>Q14L99_SPICI</name>
<dbReference type="STRING" id="2133.SCITRI_001709"/>
<dbReference type="GeneID" id="79946518"/>
<keyword evidence="1" id="KW-0472">Membrane</keyword>
<reference evidence="1" key="1">
    <citation type="journal article" date="2010" name="Appl. Environ. Microbiol.">
        <title>Partial chromosome sequence of Spiroplasma citri reveals extensive viral invasion and important gene decay.</title>
        <authorList>
            <person name="Carle P."/>
            <person name="Saillard C."/>
            <person name="Carrere N."/>
            <person name="Carrere S."/>
            <person name="Duret S."/>
            <person name="Eveillard S."/>
            <person name="Gaurivaud P."/>
            <person name="Gourgues G."/>
            <person name="Gouzy J."/>
            <person name="Salar P."/>
            <person name="Verdin E."/>
            <person name="Breton M."/>
            <person name="Blanchard A."/>
            <person name="Laigret F."/>
            <person name="Bove J.M."/>
            <person name="Renaudin J."/>
            <person name="Foissac X."/>
        </authorList>
    </citation>
    <scope>NUCLEOTIDE SEQUENCE</scope>
    <source>
        <strain evidence="1">GII3-3X</strain>
    </source>
</reference>
<dbReference type="RefSeq" id="WP_237237930.1">
    <property type="nucleotide sequence ID" value="NZ_CP013197.1"/>
</dbReference>
<evidence type="ECO:0000313" key="1">
    <source>
        <dbReference type="EMBL" id="CAK99731.1"/>
    </source>
</evidence>
<gene>
    <name evidence="1" type="ORF">SPICI19_081</name>
</gene>
<protein>
    <submittedName>
        <fullName evidence="1">Hypothetical transmembrane protein</fullName>
    </submittedName>
</protein>